<evidence type="ECO:0000256" key="1">
    <source>
        <dbReference type="ARBA" id="ARBA00022723"/>
    </source>
</evidence>
<evidence type="ECO:0000256" key="3">
    <source>
        <dbReference type="SAM" id="MobiDB-lite"/>
    </source>
</evidence>
<feature type="region of interest" description="Disordered" evidence="3">
    <location>
        <begin position="135"/>
        <end position="155"/>
    </location>
</feature>
<evidence type="ECO:0000313" key="6">
    <source>
        <dbReference type="EMBL" id="SCW49102.1"/>
    </source>
</evidence>
<dbReference type="RefSeq" id="WP_170828224.1">
    <property type="nucleotide sequence ID" value="NZ_CBCRYE010000001.1"/>
</dbReference>
<feature type="signal peptide" evidence="4">
    <location>
        <begin position="1"/>
        <end position="23"/>
    </location>
</feature>
<proteinExistence type="predicted"/>
<sequence>MSRTLTFVSIMALGAALVGGALAQTATDTTNHKHHGQRFDALDVNKDGALDKSEAKGRLAKTFDEIDANKDGKVTKDELKAGWQAHRAERQAKMLARIDTDKDGKVSWAESEAMAKARFDKADANHDGFLDATELSQGHKGWRHHRQDMAPQQGR</sequence>
<accession>A0A1G4QWZ6</accession>
<dbReference type="Pfam" id="PF13499">
    <property type="entry name" value="EF-hand_7"/>
    <property type="match status" value="1"/>
</dbReference>
<dbReference type="STRING" id="260084.SAMN02927928_1585"/>
<dbReference type="Gene3D" id="1.10.238.10">
    <property type="entry name" value="EF-hand"/>
    <property type="match status" value="2"/>
</dbReference>
<evidence type="ECO:0000256" key="2">
    <source>
        <dbReference type="ARBA" id="ARBA00022737"/>
    </source>
</evidence>
<evidence type="ECO:0000313" key="7">
    <source>
        <dbReference type="Proteomes" id="UP000199150"/>
    </source>
</evidence>
<dbReference type="EMBL" id="FMTS01000001">
    <property type="protein sequence ID" value="SCW49102.1"/>
    <property type="molecule type" value="Genomic_DNA"/>
</dbReference>
<organism evidence="6 7">
    <name type="scientific">Asticcacaulis taihuensis</name>
    <dbReference type="NCBI Taxonomy" id="260084"/>
    <lineage>
        <taxon>Bacteria</taxon>
        <taxon>Pseudomonadati</taxon>
        <taxon>Pseudomonadota</taxon>
        <taxon>Alphaproteobacteria</taxon>
        <taxon>Caulobacterales</taxon>
        <taxon>Caulobacteraceae</taxon>
        <taxon>Asticcacaulis</taxon>
    </lineage>
</organism>
<keyword evidence="1" id="KW-0479">Metal-binding</keyword>
<protein>
    <submittedName>
        <fullName evidence="6">EF hand</fullName>
    </submittedName>
</protein>
<dbReference type="AlphaFoldDB" id="A0A1G4QWZ6"/>
<feature type="domain" description="EF-hand" evidence="5">
    <location>
        <begin position="110"/>
        <end position="145"/>
    </location>
</feature>
<feature type="chain" id="PRO_5011763368" evidence="4">
    <location>
        <begin position="24"/>
        <end position="155"/>
    </location>
</feature>
<dbReference type="SUPFAM" id="SSF47473">
    <property type="entry name" value="EF-hand"/>
    <property type="match status" value="1"/>
</dbReference>
<evidence type="ECO:0000256" key="4">
    <source>
        <dbReference type="SAM" id="SignalP"/>
    </source>
</evidence>
<dbReference type="SMART" id="SM00054">
    <property type="entry name" value="EFh"/>
    <property type="match status" value="2"/>
</dbReference>
<reference evidence="7" key="1">
    <citation type="submission" date="2016-10" db="EMBL/GenBank/DDBJ databases">
        <authorList>
            <person name="Varghese N."/>
            <person name="Submissions S."/>
        </authorList>
    </citation>
    <scope>NUCLEOTIDE SEQUENCE [LARGE SCALE GENOMIC DNA]</scope>
    <source>
        <strain evidence="7">CGMCC 1.3431</strain>
    </source>
</reference>
<dbReference type="PROSITE" id="PS00018">
    <property type="entry name" value="EF_HAND_1"/>
    <property type="match status" value="2"/>
</dbReference>
<dbReference type="GO" id="GO:0005509">
    <property type="term" value="F:calcium ion binding"/>
    <property type="evidence" value="ECO:0007669"/>
    <property type="project" value="InterPro"/>
</dbReference>
<dbReference type="Pfam" id="PF13202">
    <property type="entry name" value="EF-hand_5"/>
    <property type="match status" value="2"/>
</dbReference>
<gene>
    <name evidence="6" type="ORF">SAMN02927928_1585</name>
</gene>
<dbReference type="Proteomes" id="UP000199150">
    <property type="component" value="Unassembled WGS sequence"/>
</dbReference>
<dbReference type="PANTHER" id="PTHR10827">
    <property type="entry name" value="RETICULOCALBIN"/>
    <property type="match status" value="1"/>
</dbReference>
<keyword evidence="2" id="KW-0677">Repeat</keyword>
<keyword evidence="7" id="KW-1185">Reference proteome</keyword>
<keyword evidence="4" id="KW-0732">Signal</keyword>
<dbReference type="InterPro" id="IPR002048">
    <property type="entry name" value="EF_hand_dom"/>
</dbReference>
<feature type="domain" description="EF-hand" evidence="5">
    <location>
        <begin position="54"/>
        <end position="89"/>
    </location>
</feature>
<evidence type="ECO:0000259" key="5">
    <source>
        <dbReference type="PROSITE" id="PS50222"/>
    </source>
</evidence>
<dbReference type="InterPro" id="IPR018247">
    <property type="entry name" value="EF_Hand_1_Ca_BS"/>
</dbReference>
<dbReference type="PROSITE" id="PS50222">
    <property type="entry name" value="EF_HAND_2"/>
    <property type="match status" value="2"/>
</dbReference>
<name>A0A1G4QWZ6_9CAUL</name>
<dbReference type="PANTHER" id="PTHR10827:SF98">
    <property type="entry name" value="45 KDA CALCIUM-BINDING PROTEIN"/>
    <property type="match status" value="1"/>
</dbReference>
<dbReference type="InterPro" id="IPR011992">
    <property type="entry name" value="EF-hand-dom_pair"/>
</dbReference>